<reference evidence="2 3" key="1">
    <citation type="submission" date="2016-10" db="EMBL/GenBank/DDBJ databases">
        <authorList>
            <person name="de Groot N.N."/>
        </authorList>
    </citation>
    <scope>NUCLEOTIDE SEQUENCE [LARGE SCALE GENOMIC DNA]</scope>
    <source>
        <strain evidence="2 3">DSM 16195</strain>
    </source>
</reference>
<name>A0A1G7FKK1_9FLAO</name>
<dbReference type="OrthoDB" id="1144986at2"/>
<feature type="compositionally biased region" description="Gly residues" evidence="1">
    <location>
        <begin position="201"/>
        <end position="227"/>
    </location>
</feature>
<organism evidence="2 3">
    <name type="scientific">Ulvibacter litoralis</name>
    <dbReference type="NCBI Taxonomy" id="227084"/>
    <lineage>
        <taxon>Bacteria</taxon>
        <taxon>Pseudomonadati</taxon>
        <taxon>Bacteroidota</taxon>
        <taxon>Flavobacteriia</taxon>
        <taxon>Flavobacteriales</taxon>
        <taxon>Flavobacteriaceae</taxon>
        <taxon>Ulvibacter</taxon>
    </lineage>
</organism>
<keyword evidence="3" id="KW-1185">Reference proteome</keyword>
<evidence type="ECO:0000256" key="1">
    <source>
        <dbReference type="SAM" id="MobiDB-lite"/>
    </source>
</evidence>
<gene>
    <name evidence="2" type="ORF">SAMN05421855_102614</name>
</gene>
<sequence>MRFISNRVRGFLSIIIVLVAVKSTAQELIENIQDQVVYNSFMDADNLYVQLSTHDKPTMLSMLLRGFYVYFDVKGKKKKKVSVLYPSEVTAVPKKSGTRNGIDERLQEEDHKGPDILTLVAEMPKKANYTNLDFEEEFHLDLNSLGISIHYTLENDQLHYKLKMPKQLISNKAIDFSKFSIGVVTPKMESKERENKPSMTAGGGQRGSSGGGQRGGGRGSGGKGGQGSRPDTSSQQDERPKEIMLDIWFEPNVLKK</sequence>
<evidence type="ECO:0000313" key="3">
    <source>
        <dbReference type="Proteomes" id="UP000199321"/>
    </source>
</evidence>
<proteinExistence type="predicted"/>
<evidence type="ECO:0000313" key="2">
    <source>
        <dbReference type="EMBL" id="SDE76423.1"/>
    </source>
</evidence>
<accession>A0A1G7FKK1</accession>
<dbReference type="AlphaFoldDB" id="A0A1G7FKK1"/>
<dbReference type="EMBL" id="FNBA01000002">
    <property type="protein sequence ID" value="SDE76423.1"/>
    <property type="molecule type" value="Genomic_DNA"/>
</dbReference>
<dbReference type="Proteomes" id="UP000199321">
    <property type="component" value="Unassembled WGS sequence"/>
</dbReference>
<protein>
    <submittedName>
        <fullName evidence="2">Uncharacterized protein</fullName>
    </submittedName>
</protein>
<feature type="region of interest" description="Disordered" evidence="1">
    <location>
        <begin position="187"/>
        <end position="245"/>
    </location>
</feature>
<dbReference type="RefSeq" id="WP_093143363.1">
    <property type="nucleotide sequence ID" value="NZ_BMWO01000002.1"/>
</dbReference>